<reference evidence="1 2" key="1">
    <citation type="submission" date="2020-04" db="EMBL/GenBank/DDBJ databases">
        <title>Whole genome sequencing of clinical and environmental type strains of Ochrobactrum.</title>
        <authorList>
            <person name="Dharne M."/>
        </authorList>
    </citation>
    <scope>NUCLEOTIDE SEQUENCE [LARGE SCALE GENOMIC DNA]</scope>
    <source>
        <strain evidence="1 2">DSM 13340</strain>
    </source>
</reference>
<gene>
    <name evidence="1" type="ORF">HGG76_27555</name>
</gene>
<protein>
    <submittedName>
        <fullName evidence="1">Uncharacterized protein</fullName>
    </submittedName>
</protein>
<dbReference type="Proteomes" id="UP000558475">
    <property type="component" value="Unassembled WGS sequence"/>
</dbReference>
<dbReference type="EMBL" id="JAAXZB010000005">
    <property type="protein sequence ID" value="NKW11356.1"/>
    <property type="molecule type" value="Genomic_DNA"/>
</dbReference>
<dbReference type="AlphaFoldDB" id="A0A7X6JDN8"/>
<accession>A0A7X6JDN8</accession>
<name>A0A7X6JDN8_9HYPH</name>
<sequence length="178" mass="19949">MQRNIADQLLHKAAIYEGLPDRYQLSYVIIQTKMAGFPTNKTIAEGVLAEGLLPYGSKQPELSLFSLTPPDTLDGDFEVSAVIRNSSSEYLRGWEFDIDVGLDVKFKNICPDYVNFTPNQTITCTKTMKLTEAQQNNIKSFYYLGNTTTLHYSLMIGKENGHESGITIGPYGSFDISW</sequence>
<evidence type="ECO:0000313" key="1">
    <source>
        <dbReference type="EMBL" id="NKW11356.1"/>
    </source>
</evidence>
<proteinExistence type="predicted"/>
<comment type="caution">
    <text evidence="1">The sequence shown here is derived from an EMBL/GenBank/DDBJ whole genome shotgun (WGS) entry which is preliminary data.</text>
</comment>
<evidence type="ECO:0000313" key="2">
    <source>
        <dbReference type="Proteomes" id="UP000558475"/>
    </source>
</evidence>
<organism evidence="1 2">
    <name type="scientific">Brucella tritici</name>
    <dbReference type="NCBI Taxonomy" id="94626"/>
    <lineage>
        <taxon>Bacteria</taxon>
        <taxon>Pseudomonadati</taxon>
        <taxon>Pseudomonadota</taxon>
        <taxon>Alphaproteobacteria</taxon>
        <taxon>Hyphomicrobiales</taxon>
        <taxon>Brucellaceae</taxon>
        <taxon>Brucella/Ochrobactrum group</taxon>
        <taxon>Brucella</taxon>
    </lineage>
</organism>